<sequence length="159" mass="16607">MKLLSRHAAVPGNNFMIDRFRAGGGTRNGAGAAGPGSAAAGEPTGAGCPADNDYPVREIGGTPGVLWALLFFPETDGLPAGRQTKIALKVTGTGELTLRATGPDGVTVRPEEFDQHDGSNWTRPGDEWGSYWVFPTPGCWTIRADRADGTRAALSLRAG</sequence>
<evidence type="ECO:0000313" key="2">
    <source>
        <dbReference type="EMBL" id="NYF55180.1"/>
    </source>
</evidence>
<feature type="compositionally biased region" description="Low complexity" evidence="1">
    <location>
        <begin position="35"/>
        <end position="47"/>
    </location>
</feature>
<keyword evidence="3" id="KW-1185">Reference proteome</keyword>
<protein>
    <recommendedName>
        <fullName evidence="4">DUF3859 domain-containing protein</fullName>
    </recommendedName>
</protein>
<name>A0ABX2RGB0_9ACTN</name>
<dbReference type="RefSeq" id="WP_179801795.1">
    <property type="nucleotide sequence ID" value="NZ_JACCCQ010000001.1"/>
</dbReference>
<dbReference type="EMBL" id="JACCCQ010000001">
    <property type="protein sequence ID" value="NYF55180.1"/>
    <property type="molecule type" value="Genomic_DNA"/>
</dbReference>
<dbReference type="Proteomes" id="UP000631553">
    <property type="component" value="Unassembled WGS sequence"/>
</dbReference>
<proteinExistence type="predicted"/>
<comment type="caution">
    <text evidence="2">The sequence shown here is derived from an EMBL/GenBank/DDBJ whole genome shotgun (WGS) entry which is preliminary data.</text>
</comment>
<gene>
    <name evidence="2" type="ORF">HDA35_001011</name>
</gene>
<organism evidence="2 3">
    <name type="scientific">Micromonospora purpureochromogenes</name>
    <dbReference type="NCBI Taxonomy" id="47872"/>
    <lineage>
        <taxon>Bacteria</taxon>
        <taxon>Bacillati</taxon>
        <taxon>Actinomycetota</taxon>
        <taxon>Actinomycetes</taxon>
        <taxon>Micromonosporales</taxon>
        <taxon>Micromonosporaceae</taxon>
        <taxon>Micromonospora</taxon>
    </lineage>
</organism>
<feature type="region of interest" description="Disordered" evidence="1">
    <location>
        <begin position="27"/>
        <end position="52"/>
    </location>
</feature>
<accession>A0ABX2RGB0</accession>
<evidence type="ECO:0000313" key="3">
    <source>
        <dbReference type="Proteomes" id="UP000631553"/>
    </source>
</evidence>
<reference evidence="2 3" key="1">
    <citation type="submission" date="2020-07" db="EMBL/GenBank/DDBJ databases">
        <title>Sequencing the genomes of 1000 actinobacteria strains.</title>
        <authorList>
            <person name="Klenk H.-P."/>
        </authorList>
    </citation>
    <scope>NUCLEOTIDE SEQUENCE [LARGE SCALE GENOMIC DNA]</scope>
    <source>
        <strain evidence="2 3">DSM 43814</strain>
    </source>
</reference>
<evidence type="ECO:0000256" key="1">
    <source>
        <dbReference type="SAM" id="MobiDB-lite"/>
    </source>
</evidence>
<evidence type="ECO:0008006" key="4">
    <source>
        <dbReference type="Google" id="ProtNLM"/>
    </source>
</evidence>